<dbReference type="RefSeq" id="WP_204916785.1">
    <property type="nucleotide sequence ID" value="NZ_BAAAQP010000011.1"/>
</dbReference>
<evidence type="ECO:0000313" key="4">
    <source>
        <dbReference type="Proteomes" id="UP000704762"/>
    </source>
</evidence>
<evidence type="ECO:0000256" key="1">
    <source>
        <dbReference type="SAM" id="MobiDB-lite"/>
    </source>
</evidence>
<comment type="caution">
    <text evidence="3">The sequence shown here is derived from an EMBL/GenBank/DDBJ whole genome shotgun (WGS) entry which is preliminary data.</text>
</comment>
<dbReference type="InterPro" id="IPR032830">
    <property type="entry name" value="XPB/Ssl2_N"/>
</dbReference>
<proteinExistence type="predicted"/>
<evidence type="ECO:0000259" key="2">
    <source>
        <dbReference type="Pfam" id="PF13625"/>
    </source>
</evidence>
<keyword evidence="4" id="KW-1185">Reference proteome</keyword>
<dbReference type="EMBL" id="JAFBCF010000001">
    <property type="protein sequence ID" value="MBM7798210.1"/>
    <property type="molecule type" value="Genomic_DNA"/>
</dbReference>
<protein>
    <recommendedName>
        <fullName evidence="2">Helicase XPB/Ssl2 N-terminal domain-containing protein</fullName>
    </recommendedName>
</protein>
<sequence>MAGTPRSSAPSPPRTLTEALRAFDQARLVALLDSRPDLCYPLPRDLADLAARAATSTSTGRAIDHLDAWGRHVCETLAALPDPATTADVAVLLLTRDPDATAPEVSGISRAIGGLRDLALCWGPDDQLHLVRAARDFFGPFPGGLAPPSPNPLRPEQIDAALRRCGDDVAPVLERLAWGPPTGAVRNATRAIAPETAVTPVERLLAHRLLRPLDSDTVILPREVALHVRGGRFVRQPVPLRPPELTGRQRAVGLVDKAAAGGAFGLLHDLELVAHTLEHSPHRLLRTGGMAARDITALGRNLGTDPRHATFVVECLAAAGLVAPGDDQTLLPTAAFDRWIGMDAAPRWQRIVDAWVNAQRWFSAAATEGAHALGDEATAAGAPALRRLILQQAERTSPGTVVSTTDLAAVVGWYRPRLAGSTELNQLVGWTWQESSWLGLVALDVFASFAAVALQDHDEVPASLLELFPTPVDQFIVQADLTAVAPGPLPHAIASQLRMLADQESRGGGGVFRFSAASIRRALDAGWAAADIHSWLSEHSATPVPQPLAYLVDDVARLHGSVRVGSVVSYIRTDETHAATILANPGTAALGLRALAPGVLVSLAEPDEVVETLRRLGLSPSAEDSRGRAMTTPARRRAPAVRRPPTLPSVSAGEAAAAVIAAERQQRRGAEARISTDETLARLTAAAQSEGKVRVVYVASDGTQAERDLSPLGLGAGHVRAVDLTNSQVVTIPLARISAVRPATSDDLD</sequence>
<accession>A0ABS2RGS4</accession>
<organism evidence="3 4">
    <name type="scientific">Microlunatus panaciterrae</name>
    <dbReference type="NCBI Taxonomy" id="400768"/>
    <lineage>
        <taxon>Bacteria</taxon>
        <taxon>Bacillati</taxon>
        <taxon>Actinomycetota</taxon>
        <taxon>Actinomycetes</taxon>
        <taxon>Propionibacteriales</taxon>
        <taxon>Propionibacteriaceae</taxon>
        <taxon>Microlunatus</taxon>
    </lineage>
</organism>
<dbReference type="PROSITE" id="PS52050">
    <property type="entry name" value="WYL"/>
    <property type="match status" value="1"/>
</dbReference>
<dbReference type="Pfam" id="PF13625">
    <property type="entry name" value="Helicase_C_3"/>
    <property type="match status" value="1"/>
</dbReference>
<dbReference type="Proteomes" id="UP000704762">
    <property type="component" value="Unassembled WGS sequence"/>
</dbReference>
<name>A0ABS2RGS4_9ACTN</name>
<reference evidence="3 4" key="1">
    <citation type="submission" date="2021-01" db="EMBL/GenBank/DDBJ databases">
        <title>Sequencing the genomes of 1000 actinobacteria strains.</title>
        <authorList>
            <person name="Klenk H.-P."/>
        </authorList>
    </citation>
    <scope>NUCLEOTIDE SEQUENCE [LARGE SCALE GENOMIC DNA]</scope>
    <source>
        <strain evidence="3 4">DSM 18662</strain>
    </source>
</reference>
<gene>
    <name evidence="3" type="ORF">JOE57_001131</name>
</gene>
<feature type="region of interest" description="Disordered" evidence="1">
    <location>
        <begin position="620"/>
        <end position="648"/>
    </location>
</feature>
<feature type="domain" description="Helicase XPB/Ssl2 N-terminal" evidence="2">
    <location>
        <begin position="475"/>
        <end position="596"/>
    </location>
</feature>
<evidence type="ECO:0000313" key="3">
    <source>
        <dbReference type="EMBL" id="MBM7798210.1"/>
    </source>
</evidence>